<accession>A0A518HNP2</accession>
<dbReference type="KEGG" id="snep:Enr13x_22960"/>
<dbReference type="AlphaFoldDB" id="A0A518HNP2"/>
<evidence type="ECO:0000313" key="3">
    <source>
        <dbReference type="EMBL" id="QDV42449.1"/>
    </source>
</evidence>
<feature type="signal peptide" evidence="2">
    <location>
        <begin position="1"/>
        <end position="27"/>
    </location>
</feature>
<reference evidence="3 4" key="1">
    <citation type="submission" date="2019-03" db="EMBL/GenBank/DDBJ databases">
        <title>Deep-cultivation of Planctomycetes and their phenomic and genomic characterization uncovers novel biology.</title>
        <authorList>
            <person name="Wiegand S."/>
            <person name="Jogler M."/>
            <person name="Boedeker C."/>
            <person name="Pinto D."/>
            <person name="Vollmers J."/>
            <person name="Rivas-Marin E."/>
            <person name="Kohn T."/>
            <person name="Peeters S.H."/>
            <person name="Heuer A."/>
            <person name="Rast P."/>
            <person name="Oberbeckmann S."/>
            <person name="Bunk B."/>
            <person name="Jeske O."/>
            <person name="Meyerdierks A."/>
            <person name="Storesund J.E."/>
            <person name="Kallscheuer N."/>
            <person name="Luecker S."/>
            <person name="Lage O.M."/>
            <person name="Pohl T."/>
            <person name="Merkel B.J."/>
            <person name="Hornburger P."/>
            <person name="Mueller R.-W."/>
            <person name="Bruemmer F."/>
            <person name="Labrenz M."/>
            <person name="Spormann A.M."/>
            <person name="Op den Camp H."/>
            <person name="Overmann J."/>
            <person name="Amann R."/>
            <person name="Jetten M.S.M."/>
            <person name="Mascher T."/>
            <person name="Medema M.H."/>
            <person name="Devos D.P."/>
            <person name="Kaster A.-K."/>
            <person name="Ovreas L."/>
            <person name="Rohde M."/>
            <person name="Galperin M.Y."/>
            <person name="Jogler C."/>
        </authorList>
    </citation>
    <scope>NUCLEOTIDE SEQUENCE [LARGE SCALE GENOMIC DNA]</scope>
    <source>
        <strain evidence="3 4">Enr13</strain>
    </source>
</reference>
<organism evidence="3 4">
    <name type="scientific">Stieleria neptunia</name>
    <dbReference type="NCBI Taxonomy" id="2527979"/>
    <lineage>
        <taxon>Bacteria</taxon>
        <taxon>Pseudomonadati</taxon>
        <taxon>Planctomycetota</taxon>
        <taxon>Planctomycetia</taxon>
        <taxon>Pirellulales</taxon>
        <taxon>Pirellulaceae</taxon>
        <taxon>Stieleria</taxon>
    </lineage>
</organism>
<feature type="region of interest" description="Disordered" evidence="1">
    <location>
        <begin position="142"/>
        <end position="164"/>
    </location>
</feature>
<evidence type="ECO:0000256" key="2">
    <source>
        <dbReference type="SAM" id="SignalP"/>
    </source>
</evidence>
<dbReference type="RefSeq" id="WP_145386077.1">
    <property type="nucleotide sequence ID" value="NZ_CP037423.1"/>
</dbReference>
<sequence precursor="true">MPTVLPFGRALSACCFAVLLAASAVIAAPTGMTLGPVELQSVGPMTFATSGVLLVGDPKAATVYALDTEDAGTRSSGPSIANLQAAIKSSLGLEGDVEIGELAVNPDTGNVFLSIVAGGQVHLLKVDDQSEITKVNLDKIHHASKALPNPPEDKDVTRRGRTRNARNSSITDVAFFEGKVMVTGLSAGDSPSRVIEFPFPFADNTVTTSVDIFHAAHGRVEDATIQTFLPMVVDGEPSLLAGFTCTPLVRFPVKALDGSDKVRGTTVAELGNRNQPLDMVVYEKGGKTSILMNNSARGMMKISTEGIGENQGLSEPVRGGGTAGQEFETIESLSGVKQMDKFDASHAVAIVDVKGTLALQTIELP</sequence>
<dbReference type="OrthoDB" id="237405at2"/>
<proteinExistence type="predicted"/>
<name>A0A518HNP2_9BACT</name>
<protein>
    <recommendedName>
        <fullName evidence="5">Lactonase, 7-bladed beta-propeller</fullName>
    </recommendedName>
</protein>
<gene>
    <name evidence="3" type="ORF">Enr13x_22960</name>
</gene>
<evidence type="ECO:0000313" key="4">
    <source>
        <dbReference type="Proteomes" id="UP000319004"/>
    </source>
</evidence>
<keyword evidence="2" id="KW-0732">Signal</keyword>
<dbReference type="EMBL" id="CP037423">
    <property type="protein sequence ID" value="QDV42449.1"/>
    <property type="molecule type" value="Genomic_DNA"/>
</dbReference>
<evidence type="ECO:0008006" key="5">
    <source>
        <dbReference type="Google" id="ProtNLM"/>
    </source>
</evidence>
<feature type="chain" id="PRO_5021815774" description="Lactonase, 7-bladed beta-propeller" evidence="2">
    <location>
        <begin position="28"/>
        <end position="365"/>
    </location>
</feature>
<evidence type="ECO:0000256" key="1">
    <source>
        <dbReference type="SAM" id="MobiDB-lite"/>
    </source>
</evidence>
<keyword evidence="4" id="KW-1185">Reference proteome</keyword>
<dbReference type="Proteomes" id="UP000319004">
    <property type="component" value="Chromosome"/>
</dbReference>